<keyword evidence="1" id="KW-1133">Transmembrane helix</keyword>
<evidence type="ECO:0000313" key="3">
    <source>
        <dbReference type="Proteomes" id="UP000225972"/>
    </source>
</evidence>
<keyword evidence="1" id="KW-0812">Transmembrane</keyword>
<proteinExistence type="predicted"/>
<dbReference type="Proteomes" id="UP000225972">
    <property type="component" value="Unassembled WGS sequence"/>
</dbReference>
<dbReference type="AlphaFoldDB" id="A0A238JIC3"/>
<dbReference type="RefSeq" id="WP_099247980.1">
    <property type="nucleotide sequence ID" value="NZ_FXXP01000003.1"/>
</dbReference>
<accession>A0A238JIC3</accession>
<name>A0A238JIC3_9RHOB</name>
<organism evidence="2 3">
    <name type="scientific">Pelagimonas phthalicica</name>
    <dbReference type="NCBI Taxonomy" id="1037362"/>
    <lineage>
        <taxon>Bacteria</taxon>
        <taxon>Pseudomonadati</taxon>
        <taxon>Pseudomonadota</taxon>
        <taxon>Alphaproteobacteria</taxon>
        <taxon>Rhodobacterales</taxon>
        <taxon>Roseobacteraceae</taxon>
        <taxon>Pelagimonas</taxon>
    </lineage>
</organism>
<keyword evidence="1" id="KW-0472">Membrane</keyword>
<dbReference type="OrthoDB" id="7875193at2"/>
<evidence type="ECO:0000313" key="2">
    <source>
        <dbReference type="EMBL" id="SMX29566.1"/>
    </source>
</evidence>
<evidence type="ECO:0000256" key="1">
    <source>
        <dbReference type="SAM" id="Phobius"/>
    </source>
</evidence>
<protein>
    <submittedName>
        <fullName evidence="2">Uncharacterized protein</fullName>
    </submittedName>
</protein>
<sequence>MPYLIATALLLAFVANVAIGAVTKAPPVSNVVEMMILFGAAISFSIGILRSEAREQSKDKNPE</sequence>
<gene>
    <name evidence="2" type="ORF">TRP8649_03703</name>
</gene>
<feature type="transmembrane region" description="Helical" evidence="1">
    <location>
        <begin position="30"/>
        <end position="49"/>
    </location>
</feature>
<dbReference type="EMBL" id="FXXP01000003">
    <property type="protein sequence ID" value="SMX29566.1"/>
    <property type="molecule type" value="Genomic_DNA"/>
</dbReference>
<keyword evidence="3" id="KW-1185">Reference proteome</keyword>
<reference evidence="3" key="1">
    <citation type="submission" date="2017-05" db="EMBL/GenBank/DDBJ databases">
        <authorList>
            <person name="Rodrigo-Torres L."/>
            <person name="Arahal R. D."/>
            <person name="Lucena T."/>
        </authorList>
    </citation>
    <scope>NUCLEOTIDE SEQUENCE [LARGE SCALE GENOMIC DNA]</scope>
    <source>
        <strain evidence="3">CECT 8649</strain>
    </source>
</reference>